<evidence type="ECO:0000313" key="1">
    <source>
        <dbReference type="EMBL" id="NQS78521.1"/>
    </source>
</evidence>
<dbReference type="NCBIfam" id="TIGR04255">
    <property type="entry name" value="sporadTIGR04255"/>
    <property type="match status" value="1"/>
</dbReference>
<protein>
    <submittedName>
        <fullName evidence="1">TIGR04255 family protein</fullName>
    </submittedName>
</protein>
<dbReference type="InterPro" id="IPR026349">
    <property type="entry name" value="CHP04255"/>
</dbReference>
<dbReference type="OMA" id="VICEFRF"/>
<dbReference type="Proteomes" id="UP000737555">
    <property type="component" value="Unassembled WGS sequence"/>
</dbReference>
<accession>A0A7K4C2H0</accession>
<sequence>MTTVRKYVNPPAAEVICEFRFPEDTPWDMTYPGILYNHLKDVYPKRDQRYVREVVMLLGPEGLREELLVGERSIFIAEDGGCAVQVGPRLLSVSCQKPYVHWEAFSTRITGAFDRFREVISADAVNTMNLRYVNLIEIPEPEVTLSDYFAFYPVLPPELPRVPAGFITGCEFSFHDNRDNCRVELTDAVPESLEHNAYLLNIDYFLAEERGVPLDGVADWLEIAHTHARDIFEACIKDSLRDLFTIREETPVAAR</sequence>
<dbReference type="EMBL" id="JABMJE010000100">
    <property type="protein sequence ID" value="NQS78521.1"/>
    <property type="molecule type" value="Genomic_DNA"/>
</dbReference>
<reference evidence="1" key="1">
    <citation type="submission" date="2020-05" db="EMBL/GenBank/DDBJ databases">
        <title>The first insight into the ecology of ammonia-tolerant syntrophic propionate oxidizing bacteria.</title>
        <authorList>
            <person name="Singh A."/>
            <person name="Schnurer A."/>
            <person name="Westerholm M."/>
        </authorList>
    </citation>
    <scope>NUCLEOTIDE SEQUENCE</scope>
    <source>
        <strain evidence="1">MAG54</strain>
    </source>
</reference>
<dbReference type="RefSeq" id="WP_014867722.1">
    <property type="nucleotide sequence ID" value="NC_018227.2"/>
</dbReference>
<proteinExistence type="predicted"/>
<name>A0A7K4C2H0_9EURY</name>
<dbReference type="AlphaFoldDB" id="A0A7K4C2H0"/>
<comment type="caution">
    <text evidence="1">The sequence shown here is derived from an EMBL/GenBank/DDBJ whole genome shotgun (WGS) entry which is preliminary data.</text>
</comment>
<evidence type="ECO:0000313" key="2">
    <source>
        <dbReference type="Proteomes" id="UP000737555"/>
    </source>
</evidence>
<gene>
    <name evidence="1" type="ORF">HQQ74_07455</name>
</gene>
<organism evidence="1 2">
    <name type="scientific">Methanoculleus bourgensis</name>
    <dbReference type="NCBI Taxonomy" id="83986"/>
    <lineage>
        <taxon>Archaea</taxon>
        <taxon>Methanobacteriati</taxon>
        <taxon>Methanobacteriota</taxon>
        <taxon>Stenosarchaea group</taxon>
        <taxon>Methanomicrobia</taxon>
        <taxon>Methanomicrobiales</taxon>
        <taxon>Methanomicrobiaceae</taxon>
        <taxon>Methanoculleus</taxon>
    </lineage>
</organism>